<proteinExistence type="predicted"/>
<keyword evidence="3" id="KW-1185">Reference proteome</keyword>
<feature type="compositionally biased region" description="Basic and acidic residues" evidence="1">
    <location>
        <begin position="167"/>
        <end position="187"/>
    </location>
</feature>
<dbReference type="STRING" id="1890683.A0A427XRT2"/>
<reference evidence="2 3" key="1">
    <citation type="submission" date="2018-11" db="EMBL/GenBank/DDBJ databases">
        <title>Genome sequence of Saitozyma podzolica DSM 27192.</title>
        <authorList>
            <person name="Aliyu H."/>
            <person name="Gorte O."/>
            <person name="Ochsenreither K."/>
        </authorList>
    </citation>
    <scope>NUCLEOTIDE SEQUENCE [LARGE SCALE GENOMIC DNA]</scope>
    <source>
        <strain evidence="2 3">DSM 27192</strain>
    </source>
</reference>
<gene>
    <name evidence="2" type="ORF">EHS25_006166</name>
</gene>
<evidence type="ECO:0000313" key="3">
    <source>
        <dbReference type="Proteomes" id="UP000279259"/>
    </source>
</evidence>
<dbReference type="PANTHER" id="PTHR40460">
    <property type="entry name" value="CHROMOSOME 1, WHOLE GENOME SHOTGUN SEQUENCE"/>
    <property type="match status" value="1"/>
</dbReference>
<sequence length="187" mass="19901">MASNEAGTQREEPAPSQINGQLKAAQGTLYTAVGSVLPESAGVSWTQSGQALVEQGQKELDEAKAAQASEATWDAGVAKLKSSFDHHHAERLIRDPSEYLGGLLTPPRATGYLTGNQQKQTEGNLENEKAQWEYKQATSEGIAAVPIPSVEGVKGKVESVVGMVTGDQERQREGNVKAEKAAWTEGV</sequence>
<feature type="region of interest" description="Disordered" evidence="1">
    <location>
        <begin position="165"/>
        <end position="187"/>
    </location>
</feature>
<dbReference type="Proteomes" id="UP000279259">
    <property type="component" value="Unassembled WGS sequence"/>
</dbReference>
<evidence type="ECO:0000256" key="1">
    <source>
        <dbReference type="SAM" id="MobiDB-lite"/>
    </source>
</evidence>
<evidence type="ECO:0000313" key="2">
    <source>
        <dbReference type="EMBL" id="RSH81544.1"/>
    </source>
</evidence>
<organism evidence="2 3">
    <name type="scientific">Saitozyma podzolica</name>
    <dbReference type="NCBI Taxonomy" id="1890683"/>
    <lineage>
        <taxon>Eukaryota</taxon>
        <taxon>Fungi</taxon>
        <taxon>Dikarya</taxon>
        <taxon>Basidiomycota</taxon>
        <taxon>Agaricomycotina</taxon>
        <taxon>Tremellomycetes</taxon>
        <taxon>Tremellales</taxon>
        <taxon>Trimorphomycetaceae</taxon>
        <taxon>Saitozyma</taxon>
    </lineage>
</organism>
<accession>A0A427XRT2</accession>
<comment type="caution">
    <text evidence="2">The sequence shown here is derived from an EMBL/GenBank/DDBJ whole genome shotgun (WGS) entry which is preliminary data.</text>
</comment>
<dbReference type="PANTHER" id="PTHR40460:SF1">
    <property type="entry name" value="CSBD-LIKE DOMAIN-CONTAINING PROTEIN"/>
    <property type="match status" value="1"/>
</dbReference>
<protein>
    <recommendedName>
        <fullName evidence="4">CsbD-like domain-containing protein</fullName>
    </recommendedName>
</protein>
<dbReference type="EMBL" id="RSCD01000029">
    <property type="protein sequence ID" value="RSH81544.1"/>
    <property type="molecule type" value="Genomic_DNA"/>
</dbReference>
<dbReference type="OrthoDB" id="9999611at2759"/>
<evidence type="ECO:0008006" key="4">
    <source>
        <dbReference type="Google" id="ProtNLM"/>
    </source>
</evidence>
<feature type="region of interest" description="Disordered" evidence="1">
    <location>
        <begin position="1"/>
        <end position="21"/>
    </location>
</feature>
<dbReference type="AlphaFoldDB" id="A0A427XRT2"/>
<name>A0A427XRT2_9TREE</name>